<dbReference type="PANTHER" id="PTHR21580">
    <property type="entry name" value="SHIPPO-1-RELATED"/>
    <property type="match status" value="1"/>
</dbReference>
<dbReference type="PANTHER" id="PTHR21580:SF57">
    <property type="entry name" value="OUTER DENSE FIBER OF SPERM TAILS 3-LIKE 2-RELATED"/>
    <property type="match status" value="1"/>
</dbReference>
<dbReference type="InterPro" id="IPR051291">
    <property type="entry name" value="CIMAP"/>
</dbReference>
<dbReference type="InterPro" id="IPR010736">
    <property type="entry name" value="SHIPPO-rpt"/>
</dbReference>
<protein>
    <submittedName>
        <fullName evidence="3">Outer dense fiber protein 3-like isoform X1</fullName>
    </submittedName>
</protein>
<evidence type="ECO:0000256" key="1">
    <source>
        <dbReference type="SAM" id="MobiDB-lite"/>
    </source>
</evidence>
<feature type="compositionally biased region" description="Low complexity" evidence="1">
    <location>
        <begin position="205"/>
        <end position="216"/>
    </location>
</feature>
<sequence>MPLEVEQKPKVMIAARERGPGPGRYRLPSTIGSEAHDCTKQMQPAYSFGRLEGRVHFKDWSPGPAYHVDPRMTRTGMDGTPEYSMLARQKDLNTFKVPSPGLYSPEKVHPQGERHAPQYSISARTKMRRIDQNPAPNKYTLPPIIGNKQPNKMAAPVYVMTSRREIGSYLEDLCKTPGPGRYNATHPNTNKNMAPLYSMRSRSYPPGDTTKKPGPGAHTPEKVVISRPQAPKYSLGIRHSEFICPFVSEG</sequence>
<proteinExistence type="predicted"/>
<keyword evidence="2" id="KW-1185">Reference proteome</keyword>
<organism evidence="2 3">
    <name type="scientific">Crassostrea virginica</name>
    <name type="common">Eastern oyster</name>
    <dbReference type="NCBI Taxonomy" id="6565"/>
    <lineage>
        <taxon>Eukaryota</taxon>
        <taxon>Metazoa</taxon>
        <taxon>Spiralia</taxon>
        <taxon>Lophotrochozoa</taxon>
        <taxon>Mollusca</taxon>
        <taxon>Bivalvia</taxon>
        <taxon>Autobranchia</taxon>
        <taxon>Pteriomorphia</taxon>
        <taxon>Ostreida</taxon>
        <taxon>Ostreoidea</taxon>
        <taxon>Ostreidae</taxon>
        <taxon>Crassostrea</taxon>
    </lineage>
</organism>
<feature type="region of interest" description="Disordered" evidence="1">
    <location>
        <begin position="180"/>
        <end position="222"/>
    </location>
</feature>
<name>A0A8B8E5S1_CRAVI</name>
<dbReference type="GO" id="GO:0005856">
    <property type="term" value="C:cytoskeleton"/>
    <property type="evidence" value="ECO:0007669"/>
    <property type="project" value="TreeGrafter"/>
</dbReference>
<dbReference type="GeneID" id="111131679"/>
<dbReference type="KEGG" id="cvn:111131679"/>
<gene>
    <name evidence="3" type="primary">LOC111131679</name>
</gene>
<dbReference type="Proteomes" id="UP000694844">
    <property type="component" value="Chromosome 4"/>
</dbReference>
<dbReference type="OrthoDB" id="429991at2759"/>
<dbReference type="AlphaFoldDB" id="A0A8B8E5S1"/>
<evidence type="ECO:0000313" key="2">
    <source>
        <dbReference type="Proteomes" id="UP000694844"/>
    </source>
</evidence>
<dbReference type="Pfam" id="PF07004">
    <property type="entry name" value="SHIPPO-rpt"/>
    <property type="match status" value="4"/>
</dbReference>
<reference evidence="3" key="1">
    <citation type="submission" date="2025-08" db="UniProtKB">
        <authorList>
            <consortium name="RefSeq"/>
        </authorList>
    </citation>
    <scope>IDENTIFICATION</scope>
    <source>
        <tissue evidence="3">Whole sample</tissue>
    </source>
</reference>
<evidence type="ECO:0000313" key="3">
    <source>
        <dbReference type="RefSeq" id="XP_022335023.1"/>
    </source>
</evidence>
<dbReference type="RefSeq" id="XP_022335023.1">
    <property type="nucleotide sequence ID" value="XM_022479315.1"/>
</dbReference>
<accession>A0A8B8E5S1</accession>